<evidence type="ECO:0000313" key="1">
    <source>
        <dbReference type="EMBL" id="SKB29904.1"/>
    </source>
</evidence>
<protein>
    <submittedName>
        <fullName evidence="1">Hemoglobin</fullName>
    </submittedName>
</protein>
<keyword evidence="2" id="KW-1185">Reference proteome</keyword>
<dbReference type="InterPro" id="IPR009050">
    <property type="entry name" value="Globin-like_sf"/>
</dbReference>
<dbReference type="RefSeq" id="WP_079700817.1">
    <property type="nucleotide sequence ID" value="NZ_FUYR01000001.1"/>
</dbReference>
<evidence type="ECO:0000313" key="2">
    <source>
        <dbReference type="Proteomes" id="UP000189981"/>
    </source>
</evidence>
<reference evidence="2" key="1">
    <citation type="submission" date="2017-02" db="EMBL/GenBank/DDBJ databases">
        <authorList>
            <person name="Varghese N."/>
            <person name="Submissions S."/>
        </authorList>
    </citation>
    <scope>NUCLEOTIDE SEQUENCE [LARGE SCALE GENOMIC DNA]</scope>
    <source>
        <strain evidence="2">DSM 22385</strain>
    </source>
</reference>
<gene>
    <name evidence="1" type="ORF">SAMN05661099_0319</name>
</gene>
<dbReference type="Gene3D" id="1.10.490.10">
    <property type="entry name" value="Globins"/>
    <property type="match status" value="1"/>
</dbReference>
<dbReference type="GO" id="GO:0020037">
    <property type="term" value="F:heme binding"/>
    <property type="evidence" value="ECO:0007669"/>
    <property type="project" value="InterPro"/>
</dbReference>
<dbReference type="Proteomes" id="UP000189981">
    <property type="component" value="Unassembled WGS sequence"/>
</dbReference>
<dbReference type="InterPro" id="IPR012292">
    <property type="entry name" value="Globin/Proto"/>
</dbReference>
<dbReference type="EMBL" id="FUYR01000001">
    <property type="protein sequence ID" value="SKB29904.1"/>
    <property type="molecule type" value="Genomic_DNA"/>
</dbReference>
<dbReference type="GO" id="GO:0019825">
    <property type="term" value="F:oxygen binding"/>
    <property type="evidence" value="ECO:0007669"/>
    <property type="project" value="InterPro"/>
</dbReference>
<dbReference type="CDD" id="cd08916">
    <property type="entry name" value="TrHb3_P"/>
    <property type="match status" value="1"/>
</dbReference>
<dbReference type="SUPFAM" id="SSF46458">
    <property type="entry name" value="Globin-like"/>
    <property type="match status" value="1"/>
</dbReference>
<sequence length="138" mass="16087">MKNDIRNRSDIELFVEVFYAELTKDKQLAYIFKQLAHVNFSYHLPVMYNFWENIMLCKGTYEGNPMALHKHLHEMGPLNEIHFRHWDKIFARTLDTLFAGPNTILAKKRGLAISAVLRKKVIQSEKLSGRKNPLSGID</sequence>
<dbReference type="AlphaFoldDB" id="A0A1T5A4J3"/>
<proteinExistence type="predicted"/>
<organism evidence="1 2">
    <name type="scientific">Daejeonella lutea</name>
    <dbReference type="NCBI Taxonomy" id="572036"/>
    <lineage>
        <taxon>Bacteria</taxon>
        <taxon>Pseudomonadati</taxon>
        <taxon>Bacteroidota</taxon>
        <taxon>Sphingobacteriia</taxon>
        <taxon>Sphingobacteriales</taxon>
        <taxon>Sphingobacteriaceae</taxon>
        <taxon>Daejeonella</taxon>
    </lineage>
</organism>
<dbReference type="OrthoDB" id="25954at2"/>
<name>A0A1T5A4J3_9SPHI</name>
<accession>A0A1T5A4J3</accession>
<dbReference type="STRING" id="572036.SAMN05661099_0319"/>